<dbReference type="EMBL" id="JAPTYD010000002">
    <property type="protein sequence ID" value="MCZ0960620.1"/>
    <property type="molecule type" value="Genomic_DNA"/>
</dbReference>
<evidence type="ECO:0000256" key="4">
    <source>
        <dbReference type="ARBA" id="ARBA00019595"/>
    </source>
</evidence>
<evidence type="ECO:0000256" key="6">
    <source>
        <dbReference type="ARBA" id="ARBA00031424"/>
    </source>
</evidence>
<comment type="caution">
    <text evidence="8">The sequence shown here is derived from an EMBL/GenBank/DDBJ whole genome shotgun (WGS) entry which is preliminary data.</text>
</comment>
<dbReference type="InterPro" id="IPR014710">
    <property type="entry name" value="RmlC-like_jellyroll"/>
</dbReference>
<dbReference type="Pfam" id="PF00908">
    <property type="entry name" value="dTDP_sugar_isom"/>
    <property type="match status" value="1"/>
</dbReference>
<name>A0ABT4J1U6_9RHOB</name>
<dbReference type="Proteomes" id="UP001149822">
    <property type="component" value="Unassembled WGS sequence"/>
</dbReference>
<evidence type="ECO:0000256" key="2">
    <source>
        <dbReference type="ARBA" id="ARBA00001997"/>
    </source>
</evidence>
<proteinExistence type="predicted"/>
<evidence type="ECO:0000256" key="3">
    <source>
        <dbReference type="ARBA" id="ARBA00012098"/>
    </source>
</evidence>
<dbReference type="Gene3D" id="2.60.120.10">
    <property type="entry name" value="Jelly Rolls"/>
    <property type="match status" value="1"/>
</dbReference>
<reference evidence="8" key="1">
    <citation type="submission" date="2022-12" db="EMBL/GenBank/DDBJ databases">
        <title>Paracoccus sp. EF6 isolated from a lake water.</title>
        <authorList>
            <person name="Liu H."/>
        </authorList>
    </citation>
    <scope>NUCLEOTIDE SEQUENCE</scope>
    <source>
        <strain evidence="8">EF6</strain>
    </source>
</reference>
<evidence type="ECO:0000256" key="5">
    <source>
        <dbReference type="ARBA" id="ARBA00029758"/>
    </source>
</evidence>
<dbReference type="InterPro" id="IPR000888">
    <property type="entry name" value="RmlC-like"/>
</dbReference>
<dbReference type="EC" id="5.1.3.13" evidence="3"/>
<evidence type="ECO:0000313" key="9">
    <source>
        <dbReference type="Proteomes" id="UP001149822"/>
    </source>
</evidence>
<evidence type="ECO:0000256" key="7">
    <source>
        <dbReference type="ARBA" id="ARBA00033311"/>
    </source>
</evidence>
<protein>
    <recommendedName>
        <fullName evidence="4">dTDP-4-dehydrorhamnose 3,5-epimerase</fullName>
        <ecNumber evidence="3">5.1.3.13</ecNumber>
    </recommendedName>
    <alternativeName>
        <fullName evidence="6">Thymidine diphospho-4-keto-rhamnose 3,5-epimerase</fullName>
    </alternativeName>
    <alternativeName>
        <fullName evidence="5">dTDP-4-keto-6-deoxyglucose 3,5-epimerase</fullName>
    </alternativeName>
    <alternativeName>
        <fullName evidence="7">dTDP-6-deoxy-D-xylo-4-hexulose 3,5-epimerase</fullName>
    </alternativeName>
</protein>
<comment type="catalytic activity">
    <reaction evidence="1">
        <text>dTDP-4-dehydro-6-deoxy-alpha-D-glucose = dTDP-4-dehydro-beta-L-rhamnose</text>
        <dbReference type="Rhea" id="RHEA:16969"/>
        <dbReference type="ChEBI" id="CHEBI:57649"/>
        <dbReference type="ChEBI" id="CHEBI:62830"/>
        <dbReference type="EC" id="5.1.3.13"/>
    </reaction>
</comment>
<organism evidence="8 9">
    <name type="scientific">Paracoccus benzoatiresistens</name>
    <dbReference type="NCBI Taxonomy" id="2997341"/>
    <lineage>
        <taxon>Bacteria</taxon>
        <taxon>Pseudomonadati</taxon>
        <taxon>Pseudomonadota</taxon>
        <taxon>Alphaproteobacteria</taxon>
        <taxon>Rhodobacterales</taxon>
        <taxon>Paracoccaceae</taxon>
        <taxon>Paracoccus</taxon>
    </lineage>
</organism>
<dbReference type="RefSeq" id="WP_268940611.1">
    <property type="nucleotide sequence ID" value="NZ_JAPTYD010000002.1"/>
</dbReference>
<dbReference type="PANTHER" id="PTHR21047">
    <property type="entry name" value="DTDP-6-DEOXY-D-GLUCOSE-3,5 EPIMERASE"/>
    <property type="match status" value="1"/>
</dbReference>
<evidence type="ECO:0000313" key="8">
    <source>
        <dbReference type="EMBL" id="MCZ0960620.1"/>
    </source>
</evidence>
<dbReference type="PANTHER" id="PTHR21047:SF2">
    <property type="entry name" value="THYMIDINE DIPHOSPHO-4-KETO-RHAMNOSE 3,5-EPIMERASE"/>
    <property type="match status" value="1"/>
</dbReference>
<sequence>MTDLPVDGARLVSPPSFADQRGTFSRLFCRASMQEAGLPVEIAQVNQSASPAPFTLRGLHWQAAPHAEAKLVTCVAGAIHDVIADVRPGSPSFGTWCAVTLTAGGNEVLYVPAGCAHGFLTLKPDTQVVYTTSAPHVPALQHVLRWNDPGFAIEWPAVPLVMSATDRDAPDWVGRVTARAAAISACPAHPEPP</sequence>
<keyword evidence="9" id="KW-1185">Reference proteome</keyword>
<dbReference type="CDD" id="cd00438">
    <property type="entry name" value="cupin_RmlC"/>
    <property type="match status" value="1"/>
</dbReference>
<dbReference type="SUPFAM" id="SSF51182">
    <property type="entry name" value="RmlC-like cupins"/>
    <property type="match status" value="1"/>
</dbReference>
<gene>
    <name evidence="8" type="ORF">OU682_03185</name>
</gene>
<dbReference type="InterPro" id="IPR011051">
    <property type="entry name" value="RmlC_Cupin_sf"/>
</dbReference>
<comment type="function">
    <text evidence="2">Catalyzes the epimerization of the C3' and C5'positions of dTDP-6-deoxy-D-xylo-4-hexulose, forming dTDP-6-deoxy-L-lyxo-4-hexulose.</text>
</comment>
<accession>A0ABT4J1U6</accession>
<evidence type="ECO:0000256" key="1">
    <source>
        <dbReference type="ARBA" id="ARBA00001298"/>
    </source>
</evidence>